<dbReference type="PATRIC" id="fig|1291734.4.peg.2061"/>
<dbReference type="Pfam" id="PF06486">
    <property type="entry name" value="DUF1093"/>
    <property type="match status" value="1"/>
</dbReference>
<dbReference type="RefSeq" id="WP_056951298.1">
    <property type="nucleotide sequence ID" value="NZ_AZDJ01000026.1"/>
</dbReference>
<name>A0A0R1JK70_9LACO</name>
<sequence length="118" mass="13226">MKKLLIGLVVLVVVVFGGLKLYSVLNYGGTTYYTKVTTPGKKITQHDQQGNAYVDYQYQLAGYDDEGHKQILTFNANKTRPLKQNAYLKLTYNDKKGVTRWSAINKSAVPKQALAQLP</sequence>
<dbReference type="Proteomes" id="UP000051804">
    <property type="component" value="Unassembled WGS sequence"/>
</dbReference>
<reference evidence="1 2" key="1">
    <citation type="journal article" date="2015" name="Genome Announc.">
        <title>Expanding the biotechnology potential of lactobacilli through comparative genomics of 213 strains and associated genera.</title>
        <authorList>
            <person name="Sun Z."/>
            <person name="Harris H.M."/>
            <person name="McCann A."/>
            <person name="Guo C."/>
            <person name="Argimon S."/>
            <person name="Zhang W."/>
            <person name="Yang X."/>
            <person name="Jeffery I.B."/>
            <person name="Cooney J.C."/>
            <person name="Kagawa T.F."/>
            <person name="Liu W."/>
            <person name="Song Y."/>
            <person name="Salvetti E."/>
            <person name="Wrobel A."/>
            <person name="Rasinkangas P."/>
            <person name="Parkhill J."/>
            <person name="Rea M.C."/>
            <person name="O'Sullivan O."/>
            <person name="Ritari J."/>
            <person name="Douillard F.P."/>
            <person name="Paul Ross R."/>
            <person name="Yang R."/>
            <person name="Briner A.E."/>
            <person name="Felis G.E."/>
            <person name="de Vos W.M."/>
            <person name="Barrangou R."/>
            <person name="Klaenhammer T.R."/>
            <person name="Caufield P.W."/>
            <person name="Cui Y."/>
            <person name="Zhang H."/>
            <person name="O'Toole P.W."/>
        </authorList>
    </citation>
    <scope>NUCLEOTIDE SEQUENCE [LARGE SCALE GENOMIC DNA]</scope>
    <source>
        <strain evidence="1 2">JCM 17158</strain>
    </source>
</reference>
<dbReference type="NCBIfam" id="TIGR01655">
    <property type="entry name" value="yxeA_fam"/>
    <property type="match status" value="1"/>
</dbReference>
<dbReference type="InterPro" id="IPR036166">
    <property type="entry name" value="YxeA-like_sf"/>
</dbReference>
<dbReference type="OrthoDB" id="8719215at2"/>
<proteinExistence type="predicted"/>
<dbReference type="PANTHER" id="PTHR36433">
    <property type="entry name" value="HYPOTHETICAL CYTOSOLIC PROTEIN"/>
    <property type="match status" value="1"/>
</dbReference>
<dbReference type="AlphaFoldDB" id="A0A0R1JK70"/>
<accession>A0A0R1JK70</accession>
<keyword evidence="2" id="KW-1185">Reference proteome</keyword>
<dbReference type="Gene3D" id="2.40.50.480">
    <property type="match status" value="1"/>
</dbReference>
<evidence type="ECO:0000313" key="2">
    <source>
        <dbReference type="Proteomes" id="UP000051804"/>
    </source>
</evidence>
<gene>
    <name evidence="1" type="ORF">FD02_GL002010</name>
</gene>
<organism evidence="1 2">
    <name type="scientific">Lacticaseibacillus nasuensis JCM 17158</name>
    <dbReference type="NCBI Taxonomy" id="1291734"/>
    <lineage>
        <taxon>Bacteria</taxon>
        <taxon>Bacillati</taxon>
        <taxon>Bacillota</taxon>
        <taxon>Bacilli</taxon>
        <taxon>Lactobacillales</taxon>
        <taxon>Lactobacillaceae</taxon>
        <taxon>Lacticaseibacillus</taxon>
    </lineage>
</organism>
<dbReference type="EMBL" id="AZDJ01000026">
    <property type="protein sequence ID" value="KRK71765.1"/>
    <property type="molecule type" value="Genomic_DNA"/>
</dbReference>
<dbReference type="PANTHER" id="PTHR36433:SF2">
    <property type="entry name" value="YXEA FAMILY PROTEIN"/>
    <property type="match status" value="1"/>
</dbReference>
<dbReference type="InterPro" id="IPR006542">
    <property type="entry name" value="DUF1093"/>
</dbReference>
<protein>
    <recommendedName>
        <fullName evidence="3">YxeA family protein</fullName>
    </recommendedName>
</protein>
<evidence type="ECO:0008006" key="3">
    <source>
        <dbReference type="Google" id="ProtNLM"/>
    </source>
</evidence>
<evidence type="ECO:0000313" key="1">
    <source>
        <dbReference type="EMBL" id="KRK71765.1"/>
    </source>
</evidence>
<comment type="caution">
    <text evidence="1">The sequence shown here is derived from an EMBL/GenBank/DDBJ whole genome shotgun (WGS) entry which is preliminary data.</text>
</comment>
<dbReference type="SUPFAM" id="SSF159121">
    <property type="entry name" value="BC4932-like"/>
    <property type="match status" value="1"/>
</dbReference>
<dbReference type="STRING" id="1291734.FD02_GL002010"/>